<keyword evidence="4 7" id="KW-0812">Transmembrane</keyword>
<feature type="transmembrane region" description="Helical" evidence="7">
    <location>
        <begin position="9"/>
        <end position="28"/>
    </location>
</feature>
<comment type="similarity">
    <text evidence="2">Belongs to the EamA transporter family.</text>
</comment>
<dbReference type="PANTHER" id="PTHR42920:SF5">
    <property type="entry name" value="EAMA DOMAIN-CONTAINING PROTEIN"/>
    <property type="match status" value="1"/>
</dbReference>
<feature type="transmembrane region" description="Helical" evidence="7">
    <location>
        <begin position="88"/>
        <end position="107"/>
    </location>
</feature>
<keyword evidence="10" id="KW-1185">Reference proteome</keyword>
<feature type="transmembrane region" description="Helical" evidence="7">
    <location>
        <begin position="142"/>
        <end position="162"/>
    </location>
</feature>
<dbReference type="InterPro" id="IPR000620">
    <property type="entry name" value="EamA_dom"/>
</dbReference>
<dbReference type="Proteomes" id="UP000255367">
    <property type="component" value="Unassembled WGS sequence"/>
</dbReference>
<evidence type="ECO:0000256" key="4">
    <source>
        <dbReference type="ARBA" id="ARBA00022692"/>
    </source>
</evidence>
<feature type="domain" description="EamA" evidence="8">
    <location>
        <begin position="9"/>
        <end position="135"/>
    </location>
</feature>
<dbReference type="Gene3D" id="1.10.3730.20">
    <property type="match status" value="1"/>
</dbReference>
<name>A0A380NLY0_9FIRM</name>
<dbReference type="AlphaFoldDB" id="A0A380NLY0"/>
<feature type="domain" description="EamA" evidence="8">
    <location>
        <begin position="145"/>
        <end position="276"/>
    </location>
</feature>
<keyword evidence="6 7" id="KW-0472">Membrane</keyword>
<gene>
    <name evidence="9" type="ORF">NCTC12020_01616</name>
</gene>
<evidence type="ECO:0000313" key="10">
    <source>
        <dbReference type="Proteomes" id="UP000255367"/>
    </source>
</evidence>
<feature type="transmembrane region" description="Helical" evidence="7">
    <location>
        <begin position="174"/>
        <end position="194"/>
    </location>
</feature>
<dbReference type="InterPro" id="IPR037185">
    <property type="entry name" value="EmrE-like"/>
</dbReference>
<proteinExistence type="inferred from homology"/>
<feature type="transmembrane region" description="Helical" evidence="7">
    <location>
        <begin position="206"/>
        <end position="226"/>
    </location>
</feature>
<evidence type="ECO:0000256" key="1">
    <source>
        <dbReference type="ARBA" id="ARBA00004651"/>
    </source>
</evidence>
<dbReference type="PANTHER" id="PTHR42920">
    <property type="entry name" value="OS03G0707200 PROTEIN-RELATED"/>
    <property type="match status" value="1"/>
</dbReference>
<accession>A0A380NLY0</accession>
<organism evidence="9 10">
    <name type="scientific">Veillonella criceti</name>
    <dbReference type="NCBI Taxonomy" id="103891"/>
    <lineage>
        <taxon>Bacteria</taxon>
        <taxon>Bacillati</taxon>
        <taxon>Bacillota</taxon>
        <taxon>Negativicutes</taxon>
        <taxon>Veillonellales</taxon>
        <taxon>Veillonellaceae</taxon>
        <taxon>Veillonella</taxon>
    </lineage>
</organism>
<comment type="subcellular location">
    <subcellularLocation>
        <location evidence="1">Cell membrane</location>
        <topology evidence="1">Multi-pass membrane protein</topology>
    </subcellularLocation>
</comment>
<evidence type="ECO:0000256" key="7">
    <source>
        <dbReference type="SAM" id="Phobius"/>
    </source>
</evidence>
<evidence type="ECO:0000256" key="3">
    <source>
        <dbReference type="ARBA" id="ARBA00022475"/>
    </source>
</evidence>
<feature type="transmembrane region" description="Helical" evidence="7">
    <location>
        <begin position="238"/>
        <end position="255"/>
    </location>
</feature>
<dbReference type="SUPFAM" id="SSF103481">
    <property type="entry name" value="Multidrug resistance efflux transporter EmrE"/>
    <property type="match status" value="2"/>
</dbReference>
<evidence type="ECO:0000313" key="9">
    <source>
        <dbReference type="EMBL" id="SUP44348.1"/>
    </source>
</evidence>
<evidence type="ECO:0000259" key="8">
    <source>
        <dbReference type="Pfam" id="PF00892"/>
    </source>
</evidence>
<keyword evidence="3" id="KW-1003">Cell membrane</keyword>
<protein>
    <submittedName>
        <fullName evidence="9">Putative DMT superfamily transporter inner membrane protein</fullName>
    </submittedName>
</protein>
<feature type="transmembrane region" description="Helical" evidence="7">
    <location>
        <begin position="63"/>
        <end position="82"/>
    </location>
</feature>
<feature type="transmembrane region" description="Helical" evidence="7">
    <location>
        <begin position="34"/>
        <end position="56"/>
    </location>
</feature>
<reference evidence="9 10" key="1">
    <citation type="submission" date="2018-06" db="EMBL/GenBank/DDBJ databases">
        <authorList>
            <consortium name="Pathogen Informatics"/>
            <person name="Doyle S."/>
        </authorList>
    </citation>
    <scope>NUCLEOTIDE SEQUENCE [LARGE SCALE GENOMIC DNA]</scope>
    <source>
        <strain evidence="9 10">NCTC12020</strain>
    </source>
</reference>
<dbReference type="OrthoDB" id="9804865at2"/>
<dbReference type="Pfam" id="PF00892">
    <property type="entry name" value="EamA"/>
    <property type="match status" value="2"/>
</dbReference>
<sequence length="302" mass="33584">MSVKQAEGLMLFVTFAWSSSYLLMKIALEGVEPFNLIALRFCIAFICVSIVFFKLFKQCTWSTFYKGVGLGALVWISLFGTVTGVKLTTASAAAFLGTTTVVLVPIIEGIWRKKWPPKITVLSIALAFLGLILFTVKEGFSLDVGAIYCLWGTFGYASYIIILGNIAKGKDGILISMIQFAAIGVLSLLSSFVFETPRLPQTNEQWGAVLILAIVCSAFCFLMQMIAQRYISPSKIGLIYSMEPVFAAVLAYVFLHEVLGLQEYIGATFIMIAIVLKNIVYRSKYALLQRKRKHWNRKLTVK</sequence>
<evidence type="ECO:0000256" key="6">
    <source>
        <dbReference type="ARBA" id="ARBA00023136"/>
    </source>
</evidence>
<dbReference type="InterPro" id="IPR051258">
    <property type="entry name" value="Diverse_Substrate_Transporter"/>
</dbReference>
<evidence type="ECO:0000256" key="5">
    <source>
        <dbReference type="ARBA" id="ARBA00022989"/>
    </source>
</evidence>
<dbReference type="EMBL" id="UHIO01000001">
    <property type="protein sequence ID" value="SUP44348.1"/>
    <property type="molecule type" value="Genomic_DNA"/>
</dbReference>
<keyword evidence="5 7" id="KW-1133">Transmembrane helix</keyword>
<feature type="transmembrane region" description="Helical" evidence="7">
    <location>
        <begin position="119"/>
        <end position="136"/>
    </location>
</feature>
<dbReference type="RefSeq" id="WP_115310729.1">
    <property type="nucleotide sequence ID" value="NZ_UHIO01000001.1"/>
</dbReference>
<feature type="transmembrane region" description="Helical" evidence="7">
    <location>
        <begin position="261"/>
        <end position="281"/>
    </location>
</feature>
<dbReference type="GO" id="GO:0005886">
    <property type="term" value="C:plasma membrane"/>
    <property type="evidence" value="ECO:0007669"/>
    <property type="project" value="UniProtKB-SubCell"/>
</dbReference>
<evidence type="ECO:0000256" key="2">
    <source>
        <dbReference type="ARBA" id="ARBA00007362"/>
    </source>
</evidence>